<evidence type="ECO:0000256" key="2">
    <source>
        <dbReference type="ARBA" id="ARBA00012438"/>
    </source>
</evidence>
<comment type="function">
    <text evidence="11">Involved in the transmission of sensory signals from the chemoreceptors to the flagellar motors. CheA is autophosphorylated; it can transfer its phosphate group to either CheB or CheY.</text>
</comment>
<dbReference type="InterPro" id="IPR036890">
    <property type="entry name" value="HATPase_C_sf"/>
</dbReference>
<dbReference type="SMART" id="SM00073">
    <property type="entry name" value="HPT"/>
    <property type="match status" value="1"/>
</dbReference>
<feature type="domain" description="HPt" evidence="15">
    <location>
        <begin position="1"/>
        <end position="104"/>
    </location>
</feature>
<dbReference type="InterPro" id="IPR008207">
    <property type="entry name" value="Sig_transdc_His_kin_Hpt_dom"/>
</dbReference>
<reference evidence="16 17" key="1">
    <citation type="submission" date="2020-08" db="EMBL/GenBank/DDBJ databases">
        <title>Bridging the membrane lipid divide: bacteria of the FCB group superphylum have the potential to synthesize archaeal ether lipids.</title>
        <authorList>
            <person name="Villanueva L."/>
            <person name="Von Meijenfeldt F.A.B."/>
            <person name="Westbye A.B."/>
            <person name="Yadav S."/>
            <person name="Hopmans E.C."/>
            <person name="Dutilh B.E."/>
            <person name="Sinninghe Damste J.S."/>
        </authorList>
    </citation>
    <scope>NUCLEOTIDE SEQUENCE [LARGE SCALE GENOMIC DNA]</scope>
    <source>
        <strain evidence="16">NIOZ-UU82</strain>
    </source>
</reference>
<dbReference type="SMART" id="SM00387">
    <property type="entry name" value="HATPase_c"/>
    <property type="match status" value="1"/>
</dbReference>
<keyword evidence="5 12" id="KW-0597">Phosphoprotein</keyword>
<keyword evidence="9" id="KW-0067">ATP-binding</keyword>
<dbReference type="PRINTS" id="PR00344">
    <property type="entry name" value="BCTRLSENSOR"/>
</dbReference>
<evidence type="ECO:0000256" key="10">
    <source>
        <dbReference type="ARBA" id="ARBA00023012"/>
    </source>
</evidence>
<evidence type="ECO:0000259" key="13">
    <source>
        <dbReference type="PROSITE" id="PS50109"/>
    </source>
</evidence>
<evidence type="ECO:0000256" key="11">
    <source>
        <dbReference type="ARBA" id="ARBA00035100"/>
    </source>
</evidence>
<dbReference type="GO" id="GO:0000155">
    <property type="term" value="F:phosphorelay sensor kinase activity"/>
    <property type="evidence" value="ECO:0007669"/>
    <property type="project" value="InterPro"/>
</dbReference>
<dbReference type="AlphaFoldDB" id="A0A8J6N7E2"/>
<dbReference type="PANTHER" id="PTHR43395:SF10">
    <property type="entry name" value="CHEMOTAXIS PROTEIN CHEA"/>
    <property type="match status" value="1"/>
</dbReference>
<dbReference type="PANTHER" id="PTHR43395">
    <property type="entry name" value="SENSOR HISTIDINE KINASE CHEA"/>
    <property type="match status" value="1"/>
</dbReference>
<name>A0A8J6N7E2_9BACT</name>
<dbReference type="GO" id="GO:0006935">
    <property type="term" value="P:chemotaxis"/>
    <property type="evidence" value="ECO:0007669"/>
    <property type="project" value="UniProtKB-KW"/>
</dbReference>
<dbReference type="Gene3D" id="2.30.30.40">
    <property type="entry name" value="SH3 Domains"/>
    <property type="match status" value="1"/>
</dbReference>
<dbReference type="Pfam" id="PF02895">
    <property type="entry name" value="H-kinase_dim"/>
    <property type="match status" value="1"/>
</dbReference>
<evidence type="ECO:0000256" key="3">
    <source>
        <dbReference type="ARBA" id="ARBA00021495"/>
    </source>
</evidence>
<dbReference type="InterPro" id="IPR036641">
    <property type="entry name" value="HPT_dom_sf"/>
</dbReference>
<dbReference type="SMART" id="SM00260">
    <property type="entry name" value="CheW"/>
    <property type="match status" value="1"/>
</dbReference>
<dbReference type="Gene3D" id="3.30.565.10">
    <property type="entry name" value="Histidine kinase-like ATPase, C-terminal domain"/>
    <property type="match status" value="1"/>
</dbReference>
<dbReference type="Proteomes" id="UP000603545">
    <property type="component" value="Unassembled WGS sequence"/>
</dbReference>
<dbReference type="InterPro" id="IPR036061">
    <property type="entry name" value="CheW-like_dom_sf"/>
</dbReference>
<proteinExistence type="predicted"/>
<dbReference type="InterPro" id="IPR003594">
    <property type="entry name" value="HATPase_dom"/>
</dbReference>
<feature type="modified residue" description="Phosphohistidine" evidence="12">
    <location>
        <position position="47"/>
    </location>
</feature>
<dbReference type="InterPro" id="IPR004105">
    <property type="entry name" value="CheA-like_dim"/>
</dbReference>
<comment type="catalytic activity">
    <reaction evidence="1">
        <text>ATP + protein L-histidine = ADP + protein N-phospho-L-histidine.</text>
        <dbReference type="EC" id="2.7.13.3"/>
    </reaction>
</comment>
<dbReference type="Gene3D" id="1.10.287.560">
    <property type="entry name" value="Histidine kinase CheA-like, homodimeric domain"/>
    <property type="match status" value="1"/>
</dbReference>
<dbReference type="GO" id="GO:0005524">
    <property type="term" value="F:ATP binding"/>
    <property type="evidence" value="ECO:0007669"/>
    <property type="project" value="UniProtKB-KW"/>
</dbReference>
<evidence type="ECO:0000313" key="16">
    <source>
        <dbReference type="EMBL" id="MBC8199645.1"/>
    </source>
</evidence>
<keyword evidence="8" id="KW-0418">Kinase</keyword>
<evidence type="ECO:0000256" key="7">
    <source>
        <dbReference type="ARBA" id="ARBA00022741"/>
    </source>
</evidence>
<dbReference type="CDD" id="cd00088">
    <property type="entry name" value="HPT"/>
    <property type="match status" value="1"/>
</dbReference>
<dbReference type="FunFam" id="3.30.565.10:FF:000016">
    <property type="entry name" value="Chemotaxis protein CheA, putative"/>
    <property type="match status" value="1"/>
</dbReference>
<organism evidence="16 17">
    <name type="scientific">Candidatus Desulfaltia bathyphila</name>
    <dbReference type="NCBI Taxonomy" id="2841697"/>
    <lineage>
        <taxon>Bacteria</taxon>
        <taxon>Pseudomonadati</taxon>
        <taxon>Thermodesulfobacteriota</taxon>
        <taxon>Desulfobacteria</taxon>
        <taxon>Desulfobacterales</taxon>
        <taxon>Desulfobacterales incertae sedis</taxon>
        <taxon>Candidatus Desulfaltia</taxon>
    </lineage>
</organism>
<keyword evidence="6" id="KW-0808">Transferase</keyword>
<dbReference type="GO" id="GO:0005737">
    <property type="term" value="C:cytoplasm"/>
    <property type="evidence" value="ECO:0007669"/>
    <property type="project" value="InterPro"/>
</dbReference>
<dbReference type="EMBL" id="JACNLL010000058">
    <property type="protein sequence ID" value="MBC8199645.1"/>
    <property type="molecule type" value="Genomic_DNA"/>
</dbReference>
<evidence type="ECO:0000259" key="14">
    <source>
        <dbReference type="PROSITE" id="PS50851"/>
    </source>
</evidence>
<feature type="domain" description="Histidine kinase" evidence="13">
    <location>
        <begin position="332"/>
        <end position="566"/>
    </location>
</feature>
<dbReference type="EC" id="2.7.13.3" evidence="2"/>
<dbReference type="SUPFAM" id="SSF50341">
    <property type="entry name" value="CheW-like"/>
    <property type="match status" value="1"/>
</dbReference>
<dbReference type="Pfam" id="PF01627">
    <property type="entry name" value="Hpt"/>
    <property type="match status" value="1"/>
</dbReference>
<dbReference type="InterPro" id="IPR037257">
    <property type="entry name" value="T2SS_E_N_sf"/>
</dbReference>
<dbReference type="PROSITE" id="PS50851">
    <property type="entry name" value="CHEW"/>
    <property type="match status" value="1"/>
</dbReference>
<accession>A0A8J6N7E2</accession>
<dbReference type="Gene3D" id="1.20.120.160">
    <property type="entry name" value="HPT domain"/>
    <property type="match status" value="1"/>
</dbReference>
<keyword evidence="7" id="KW-0547">Nucleotide-binding</keyword>
<protein>
    <recommendedName>
        <fullName evidence="3">Chemotaxis protein CheA</fullName>
        <ecNumber evidence="2">2.7.13.3</ecNumber>
    </recommendedName>
</protein>
<dbReference type="SMART" id="SM01231">
    <property type="entry name" value="H-kinase_dim"/>
    <property type="match status" value="1"/>
</dbReference>
<keyword evidence="4" id="KW-0145">Chemotaxis</keyword>
<evidence type="ECO:0000256" key="1">
    <source>
        <dbReference type="ARBA" id="ARBA00000085"/>
    </source>
</evidence>
<dbReference type="InterPro" id="IPR037006">
    <property type="entry name" value="CheA-like_homodim_sf"/>
</dbReference>
<evidence type="ECO:0000256" key="8">
    <source>
        <dbReference type="ARBA" id="ARBA00022777"/>
    </source>
</evidence>
<dbReference type="SUPFAM" id="SSF160246">
    <property type="entry name" value="EspE N-terminal domain-like"/>
    <property type="match status" value="1"/>
</dbReference>
<evidence type="ECO:0000256" key="6">
    <source>
        <dbReference type="ARBA" id="ARBA00022679"/>
    </source>
</evidence>
<dbReference type="Pfam" id="PF02518">
    <property type="entry name" value="HATPase_c"/>
    <property type="match status" value="1"/>
</dbReference>
<dbReference type="SUPFAM" id="SSF47226">
    <property type="entry name" value="Histidine-containing phosphotransfer domain, HPT domain"/>
    <property type="match status" value="1"/>
</dbReference>
<evidence type="ECO:0000256" key="9">
    <source>
        <dbReference type="ARBA" id="ARBA00022840"/>
    </source>
</evidence>
<dbReference type="Pfam" id="PF01584">
    <property type="entry name" value="CheW"/>
    <property type="match status" value="1"/>
</dbReference>
<sequence>MNEREETLQIFFAETEDLLKKSEESLLRLEAAPGPGSDLEELFRAIHTLKSGSAMVGFNALSEYVHIIENLLDRIRNNQLSVTRPLISFLLEDVDFIRSMVDRHAGGEDVDPDTLNTRKAQLNRFLGIEGVSGQEKAIEEAIREAVPDSAEDESWRYYHIDLKFRKDLFNFGHDPLLLLLNLTELGECVEVVADTSELPGYKEMDFYKLYISWRVILKTTASIREVEDVFMFVRDENKIVIEEITDRYREGVDLQLGEMPLGEALIERGGITREDLESALGKQKKVGEILVDEGKIDKEAIHKVVSLQQESRFVYRKTSLRVDAEKIDCLINLAEEIGIGLSRVQSFLVGEDSLSRDEIEQEIKTLFKVNREFQERVAGVRMFSLKGTFRRFQRIVRDAAYDQKKRIKVILSGVDTELDKEVIEYIADPLKHLVRNCVDHGIESPEERVAAGKPAEGIIEFKAYQKGGKIFIQISDDGHGFDMEKIRHHALEMGLDKAGEKLDNDTLIEIICHPGFSTASSVTELSGRGVGMDVVKTQVERVGGSIQIETKKGKGTVFTLIIPLTFTLIDALHVRDQDRSYLVPLWGIMGVGRFDAGRMRTFGADEKVYRFRGEYLPLMSLCRVYGTIAPENDRTGMATVFLDTGRQKFGILIDEVLASYQVVVKSIESHYRSVRGVGGATIMRDGSVAIVLDLLGLEEIFFKHLLLGGEV</sequence>
<dbReference type="InterPro" id="IPR005467">
    <property type="entry name" value="His_kinase_dom"/>
</dbReference>
<feature type="domain" description="CheW-like" evidence="14">
    <location>
        <begin position="568"/>
        <end position="703"/>
    </location>
</feature>
<evidence type="ECO:0000313" key="17">
    <source>
        <dbReference type="Proteomes" id="UP000603545"/>
    </source>
</evidence>
<evidence type="ECO:0000256" key="4">
    <source>
        <dbReference type="ARBA" id="ARBA00022500"/>
    </source>
</evidence>
<evidence type="ECO:0000256" key="12">
    <source>
        <dbReference type="PROSITE-ProRule" id="PRU00110"/>
    </source>
</evidence>
<keyword evidence="10" id="KW-0902">Two-component regulatory system</keyword>
<gene>
    <name evidence="16" type="ORF">H8E80_06325</name>
</gene>
<dbReference type="InterPro" id="IPR002545">
    <property type="entry name" value="CheW-lke_dom"/>
</dbReference>
<dbReference type="SUPFAM" id="SSF55874">
    <property type="entry name" value="ATPase domain of HSP90 chaperone/DNA topoisomerase II/histidine kinase"/>
    <property type="match status" value="1"/>
</dbReference>
<evidence type="ECO:0000256" key="5">
    <source>
        <dbReference type="ARBA" id="ARBA00022553"/>
    </source>
</evidence>
<comment type="caution">
    <text evidence="16">The sequence shown here is derived from an EMBL/GenBank/DDBJ whole genome shotgun (WGS) entry which is preliminary data.</text>
</comment>
<dbReference type="PROSITE" id="PS50109">
    <property type="entry name" value="HIS_KIN"/>
    <property type="match status" value="1"/>
</dbReference>
<dbReference type="InterPro" id="IPR004358">
    <property type="entry name" value="Sig_transdc_His_kin-like_C"/>
</dbReference>
<evidence type="ECO:0000259" key="15">
    <source>
        <dbReference type="PROSITE" id="PS50894"/>
    </source>
</evidence>
<dbReference type="InterPro" id="IPR051315">
    <property type="entry name" value="Bact_Chemotaxis_CheA"/>
</dbReference>
<dbReference type="PROSITE" id="PS50894">
    <property type="entry name" value="HPT"/>
    <property type="match status" value="1"/>
</dbReference>